<keyword evidence="6" id="KW-0067">ATP-binding</keyword>
<evidence type="ECO:0000256" key="2">
    <source>
        <dbReference type="ARBA" id="ARBA00009726"/>
    </source>
</evidence>
<proteinExistence type="inferred from homology"/>
<evidence type="ECO:0000313" key="13">
    <source>
        <dbReference type="EnsemblMetazoa" id="Aqu2.1.36619_001"/>
    </source>
</evidence>
<dbReference type="SMART" id="SM00382">
    <property type="entry name" value="AAA"/>
    <property type="match status" value="2"/>
</dbReference>
<reference evidence="14" key="1">
    <citation type="journal article" date="2010" name="Nature">
        <title>The Amphimedon queenslandica genome and the evolution of animal complexity.</title>
        <authorList>
            <person name="Srivastava M."/>
            <person name="Simakov O."/>
            <person name="Chapman J."/>
            <person name="Fahey B."/>
            <person name="Gauthier M.E."/>
            <person name="Mitros T."/>
            <person name="Richards G.S."/>
            <person name="Conaco C."/>
            <person name="Dacre M."/>
            <person name="Hellsten U."/>
            <person name="Larroux C."/>
            <person name="Putnam N.H."/>
            <person name="Stanke M."/>
            <person name="Adamska M."/>
            <person name="Darling A."/>
            <person name="Degnan S.M."/>
            <person name="Oakley T.H."/>
            <person name="Plachetzki D.C."/>
            <person name="Zhai Y."/>
            <person name="Adamski M."/>
            <person name="Calcino A."/>
            <person name="Cummins S.F."/>
            <person name="Goodstein D.M."/>
            <person name="Harris C."/>
            <person name="Jackson D.J."/>
            <person name="Leys S.P."/>
            <person name="Shu S."/>
            <person name="Woodcroft B.J."/>
            <person name="Vervoort M."/>
            <person name="Kosik K.S."/>
            <person name="Manning G."/>
            <person name="Degnan B.M."/>
            <person name="Rokhsar D.S."/>
        </authorList>
    </citation>
    <scope>NUCLEOTIDE SEQUENCE [LARGE SCALE GENOMIC DNA]</scope>
</reference>
<dbReference type="GO" id="GO:0005524">
    <property type="term" value="F:ATP binding"/>
    <property type="evidence" value="ECO:0007669"/>
    <property type="project" value="UniProtKB-KW"/>
</dbReference>
<dbReference type="PROSITE" id="PS50929">
    <property type="entry name" value="ABC_TM1F"/>
    <property type="match status" value="2"/>
</dbReference>
<feature type="domain" description="ABC transmembrane type-1" evidence="12">
    <location>
        <begin position="118"/>
        <end position="384"/>
    </location>
</feature>
<dbReference type="Gene3D" id="3.40.50.300">
    <property type="entry name" value="P-loop containing nucleotide triphosphate hydrolases"/>
    <property type="match status" value="2"/>
</dbReference>
<dbReference type="SUPFAM" id="SSF52540">
    <property type="entry name" value="P-loop containing nucleoside triphosphate hydrolases"/>
    <property type="match status" value="2"/>
</dbReference>
<keyword evidence="8 10" id="KW-0472">Membrane</keyword>
<feature type="region of interest" description="Disordered" evidence="9">
    <location>
        <begin position="1"/>
        <end position="22"/>
    </location>
</feature>
<feature type="transmembrane region" description="Helical" evidence="10">
    <location>
        <begin position="372"/>
        <end position="400"/>
    </location>
</feature>
<dbReference type="InterPro" id="IPR050173">
    <property type="entry name" value="ABC_transporter_C-like"/>
</dbReference>
<evidence type="ECO:0000256" key="1">
    <source>
        <dbReference type="ARBA" id="ARBA00004141"/>
    </source>
</evidence>
<dbReference type="CDD" id="cd18579">
    <property type="entry name" value="ABC_6TM_ABCC_D1"/>
    <property type="match status" value="1"/>
</dbReference>
<dbReference type="STRING" id="400682.A0A1X7VA47"/>
<evidence type="ECO:0000313" key="14">
    <source>
        <dbReference type="Proteomes" id="UP000007879"/>
    </source>
</evidence>
<feature type="transmembrane region" description="Helical" evidence="10">
    <location>
        <begin position="110"/>
        <end position="134"/>
    </location>
</feature>
<dbReference type="GO" id="GO:0140359">
    <property type="term" value="F:ABC-type transporter activity"/>
    <property type="evidence" value="ECO:0007669"/>
    <property type="project" value="InterPro"/>
</dbReference>
<dbReference type="EnsemblMetazoa" id="Aqu2.1.36619_001">
    <property type="protein sequence ID" value="Aqu2.1.36619_001"/>
    <property type="gene ID" value="Aqu2.1.36619"/>
</dbReference>
<feature type="region of interest" description="Disordered" evidence="9">
    <location>
        <begin position="420"/>
        <end position="440"/>
    </location>
</feature>
<organism evidence="13">
    <name type="scientific">Amphimedon queenslandica</name>
    <name type="common">Sponge</name>
    <dbReference type="NCBI Taxonomy" id="400682"/>
    <lineage>
        <taxon>Eukaryota</taxon>
        <taxon>Metazoa</taxon>
        <taxon>Porifera</taxon>
        <taxon>Demospongiae</taxon>
        <taxon>Heteroscleromorpha</taxon>
        <taxon>Haplosclerida</taxon>
        <taxon>Niphatidae</taxon>
        <taxon>Amphimedon</taxon>
    </lineage>
</organism>
<feature type="domain" description="ABC transmembrane type-1" evidence="12">
    <location>
        <begin position="824"/>
        <end position="1064"/>
    </location>
</feature>
<dbReference type="PROSITE" id="PS00211">
    <property type="entry name" value="ABC_TRANSPORTER_1"/>
    <property type="match status" value="2"/>
</dbReference>
<evidence type="ECO:0000256" key="8">
    <source>
        <dbReference type="ARBA" id="ARBA00023136"/>
    </source>
</evidence>
<dbReference type="InterPro" id="IPR011527">
    <property type="entry name" value="ABC1_TM_dom"/>
</dbReference>
<evidence type="ECO:0000256" key="5">
    <source>
        <dbReference type="ARBA" id="ARBA00022741"/>
    </source>
</evidence>
<dbReference type="InterPro" id="IPR036640">
    <property type="entry name" value="ABC1_TM_sf"/>
</dbReference>
<evidence type="ECO:0000256" key="4">
    <source>
        <dbReference type="ARBA" id="ARBA00022692"/>
    </source>
</evidence>
<evidence type="ECO:0000256" key="3">
    <source>
        <dbReference type="ARBA" id="ARBA00022448"/>
    </source>
</evidence>
<feature type="transmembrane region" description="Helical" evidence="10">
    <location>
        <begin position="824"/>
        <end position="850"/>
    </location>
</feature>
<accession>A0A1X7VA47</accession>
<dbReference type="EnsemblMetazoa" id="XM_019994449.1">
    <property type="protein sequence ID" value="XP_019850008.1"/>
    <property type="gene ID" value="LOC100638973"/>
</dbReference>
<feature type="transmembrane region" description="Helical" evidence="10">
    <location>
        <begin position="895"/>
        <end position="916"/>
    </location>
</feature>
<keyword evidence="4 10" id="KW-0812">Transmembrane</keyword>
<evidence type="ECO:0000259" key="11">
    <source>
        <dbReference type="PROSITE" id="PS50893"/>
    </source>
</evidence>
<dbReference type="FunFam" id="3.40.50.300:FF:000163">
    <property type="entry name" value="Multidrug resistance-associated protein member 4"/>
    <property type="match status" value="1"/>
</dbReference>
<dbReference type="Pfam" id="PF00005">
    <property type="entry name" value="ABC_tran"/>
    <property type="match status" value="2"/>
</dbReference>
<feature type="transmembrane region" description="Helical" evidence="10">
    <location>
        <begin position="154"/>
        <end position="172"/>
    </location>
</feature>
<feature type="domain" description="ABC transporter" evidence="11">
    <location>
        <begin position="1102"/>
        <end position="1335"/>
    </location>
</feature>
<dbReference type="FunFam" id="3.40.50.300:FF:001726">
    <property type="entry name" value="Multidrug resistance-associated protein 4"/>
    <property type="match status" value="1"/>
</dbReference>
<dbReference type="CDD" id="cd03244">
    <property type="entry name" value="ABCC_MRP_domain2"/>
    <property type="match status" value="1"/>
</dbReference>
<gene>
    <name evidence="13" type="primary">100638973</name>
</gene>
<keyword evidence="14" id="KW-1185">Reference proteome</keyword>
<dbReference type="GO" id="GO:0016887">
    <property type="term" value="F:ATP hydrolysis activity"/>
    <property type="evidence" value="ECO:0007669"/>
    <property type="project" value="InterPro"/>
</dbReference>
<dbReference type="InterPro" id="IPR017871">
    <property type="entry name" value="ABC_transporter-like_CS"/>
</dbReference>
<keyword evidence="3" id="KW-0813">Transport</keyword>
<dbReference type="InterPro" id="IPR044746">
    <property type="entry name" value="ABCC_6TM_D1"/>
</dbReference>
<dbReference type="InterPro" id="IPR003593">
    <property type="entry name" value="AAA+_ATPase"/>
</dbReference>
<comment type="similarity">
    <text evidence="2">Belongs to the ABC transporter superfamily. ABCC family. Conjugate transporter (TC 3.A.1.208) subfamily.</text>
</comment>
<comment type="subcellular location">
    <subcellularLocation>
        <location evidence="1">Membrane</location>
        <topology evidence="1">Multi-pass membrane protein</topology>
    </subcellularLocation>
</comment>
<reference evidence="13" key="2">
    <citation type="submission" date="2017-05" db="UniProtKB">
        <authorList>
            <consortium name="EnsemblMetazoa"/>
        </authorList>
    </citation>
    <scope>IDENTIFICATION</scope>
</reference>
<dbReference type="GO" id="GO:0016020">
    <property type="term" value="C:membrane"/>
    <property type="evidence" value="ECO:0007669"/>
    <property type="project" value="UniProtKB-SubCell"/>
</dbReference>
<dbReference type="FunCoup" id="A0A1X7VA47">
    <property type="interactions" value="12"/>
</dbReference>
<sequence>MATNSAKADSPRADNGSKWTPQMATLPNSKDYRRKVKYNLLFRTFFCWVDPLFWLGCRRSLDFSDLYKHPPEADSRLVLDNFNKYWSMELQRKKDGRTPRLLVAWLKCTWWRVCIQGLLLFLEVCGMVALSELLGSLTDYFVIESPTSVDTRNAYLFAMGLGLVSLAIMFFHGMNFHQGFLIGLLTKIMFSSAIYQKTLSLSQTTVGQKTIGHIVNLASNDIQKFEVAFAMYHFLWIGPIHVVVVTYLLYLEVEWTAFIVTLLLVLQIPLQMTLLYFYSKLRFKATRLTDRRVKVMNEVISGIRVIKMYAWEYAFSNVVSAIRKSEIFMMFKYFMFFAISNFYKSISITLSMFLVFSVYVNISDEGLTPRKVFVSLSLITFVRFTSIHFFILCMHVLAIARVSWIRIGNFLVLDDLPTATEDESTSTTSNGDKDSAGIANGDISLKPVSTSTTDDVMVQDLTASWSMDSNKLTLRNISFTVNKEKPLLAVVGSVGCGKSTLLQCLLKELPALSGTAMIKGSVGYASQEAWVFSATLRDNILFGLPYDPDKYQSVIEACALEKDIELLPEGDFTLVGERGVTLSGGQKARVNLARAVYRQADIYLLDDPLSAVDAAVSRHLFEKCIRGILSDKIVILVTHQVQYLERCDAILGLKEGSVLVYGDALDILKEDSGIYELLADDDNKDSDDGLKVRKQSIAYTGLEAQTGFQRKMDNVKEEDEENEGVVDDVKPDGIEKQLSEDTEVVHKVSVPAEERAHGTISLKTYVNYFVAGGGYAFNFIILSLFILTEANLVVADWWISDWADCESEAGLNRSTCLLSDNERIGIFGGLVGSLSIFTAFRAVLFYVLMLNASRVVHNRMFARVLRAPILFFDTNPIGRVLNRFSKDVEFLDERLVIIFLEYLIILTRFFAAMFTASVANPYVLIVVAALFVTSLAFRWYYLKTARDIKRLEALSRSPIYSHLSLTLQGLPTIRSYSMQSEAMNHFHTYQNHNTQANYLYIVTTRWFGMRIDIISSLFIAIVALSSVPLSATLNAGLVGLALTYAISLNGTFQFCVRQSAEVEALMVSAERVMAYGMLDTEASLETEPSVKLSSDWPTKGHIELSNVSYRHSNEGPLVLRGITCDIKPSEKIGIVGRTGAGKSSLIGALFRLAEPTGSIKIDGVETTQLGLHDVRSNMSIIPQDPVLFGASVRYNLDPFQQYDDDRIWRTLEQVQLKSAVEELEGGLESLVSEGGGNLSVGQRQLFCLARALLQSNTILILDEATANVDMETDAIIQQVIREQFSNCTVLTIAHRLDTVMDSDRIMILRSGELVEFDVPHILLSQSSSYLSKLVEQTGPNNAERLRNIALESYNNSNNKSTCL</sequence>
<dbReference type="InParanoid" id="A0A1X7VA47"/>
<feature type="transmembrane region" description="Helical" evidence="10">
    <location>
        <begin position="922"/>
        <end position="941"/>
    </location>
</feature>
<keyword evidence="5" id="KW-0547">Nucleotide-binding</keyword>
<dbReference type="InterPro" id="IPR003439">
    <property type="entry name" value="ABC_transporter-like_ATP-bd"/>
</dbReference>
<dbReference type="Pfam" id="PF00664">
    <property type="entry name" value="ABC_membrane"/>
    <property type="match status" value="2"/>
</dbReference>
<dbReference type="FunFam" id="1.20.1560.10:FF:000014">
    <property type="entry name" value="Multidrug resistance-associated protein member 4"/>
    <property type="match status" value="1"/>
</dbReference>
<dbReference type="PROSITE" id="PS50893">
    <property type="entry name" value="ABC_TRANSPORTER_2"/>
    <property type="match status" value="2"/>
</dbReference>
<dbReference type="Gene3D" id="1.20.1560.10">
    <property type="entry name" value="ABC transporter type 1, transmembrane domain"/>
    <property type="match status" value="2"/>
</dbReference>
<feature type="transmembrane region" description="Helical" evidence="10">
    <location>
        <begin position="765"/>
        <end position="787"/>
    </location>
</feature>
<evidence type="ECO:0000259" key="12">
    <source>
        <dbReference type="PROSITE" id="PS50929"/>
    </source>
</evidence>
<feature type="transmembrane region" description="Helical" evidence="10">
    <location>
        <begin position="333"/>
        <end position="360"/>
    </location>
</feature>
<evidence type="ECO:0000256" key="10">
    <source>
        <dbReference type="SAM" id="Phobius"/>
    </source>
</evidence>
<evidence type="ECO:0000256" key="9">
    <source>
        <dbReference type="SAM" id="MobiDB-lite"/>
    </source>
</evidence>
<dbReference type="KEGG" id="aqu:100638973"/>
<protein>
    <submittedName>
        <fullName evidence="13">Uncharacterized protein</fullName>
    </submittedName>
</protein>
<evidence type="ECO:0000256" key="6">
    <source>
        <dbReference type="ARBA" id="ARBA00022840"/>
    </source>
</evidence>
<evidence type="ECO:0000256" key="7">
    <source>
        <dbReference type="ARBA" id="ARBA00022989"/>
    </source>
</evidence>
<dbReference type="SUPFAM" id="SSF90123">
    <property type="entry name" value="ABC transporter transmembrane region"/>
    <property type="match status" value="2"/>
</dbReference>
<feature type="transmembrane region" description="Helical" evidence="10">
    <location>
        <begin position="229"/>
        <end position="249"/>
    </location>
</feature>
<feature type="transmembrane region" description="Helical" evidence="10">
    <location>
        <begin position="1017"/>
        <end position="1046"/>
    </location>
</feature>
<feature type="domain" description="ABC transporter" evidence="11">
    <location>
        <begin position="456"/>
        <end position="680"/>
    </location>
</feature>
<keyword evidence="7 10" id="KW-1133">Transmembrane helix</keyword>
<dbReference type="PANTHER" id="PTHR24223:SF456">
    <property type="entry name" value="MULTIDRUG RESISTANCE-ASSOCIATED PROTEIN LETHAL(2)03659"/>
    <property type="match status" value="1"/>
</dbReference>
<dbReference type="eggNOG" id="KOG0054">
    <property type="taxonomic scope" value="Eukaryota"/>
</dbReference>
<name>A0A1X7VA47_AMPQE</name>
<dbReference type="Proteomes" id="UP000007879">
    <property type="component" value="Unassembled WGS sequence"/>
</dbReference>
<dbReference type="PANTHER" id="PTHR24223">
    <property type="entry name" value="ATP-BINDING CASSETTE SUB-FAMILY C"/>
    <property type="match status" value="1"/>
</dbReference>
<dbReference type="OrthoDB" id="6500128at2759"/>
<dbReference type="CDD" id="cd03250">
    <property type="entry name" value="ABCC_MRP_domain1"/>
    <property type="match status" value="1"/>
</dbReference>
<feature type="transmembrane region" description="Helical" evidence="10">
    <location>
        <begin position="255"/>
        <end position="278"/>
    </location>
</feature>
<dbReference type="InterPro" id="IPR027417">
    <property type="entry name" value="P-loop_NTPase"/>
</dbReference>